<dbReference type="PANTHER" id="PTHR42941">
    <property type="entry name" value="SLL1037 PROTEIN"/>
    <property type="match status" value="1"/>
</dbReference>
<dbReference type="AlphaFoldDB" id="A0A212JUY2"/>
<protein>
    <submittedName>
        <fullName evidence="2">Putative TRAP transporter solute receptor, TAXI family</fullName>
    </submittedName>
</protein>
<sequence>MIPRAPHPARLLMAALLTAVCAAGFAAPSHAETLLTLGAAPLGGTYYPAAIAIADIIAKHVPGTDIRVEVTGGTMENPALMQQGELQLGLANADAAFFAFHGKPPFNAPHTDLRALFVGLAPGVVQYAVTDDSGIFTIKDLAGKRAAVGPQGNSSGLLFTKILHFYGLRDSDLTRSFVSFSDGVNELIDGNVDMAIVQAGLPAPGLQEAFTGHRKIRLLSFPEAERDGFLREYPYYIPVTIPKATYHAMGGDVTTLATQNMVLVHASLPDGLVHAMTKAIFEHLPELYAAHPSLRSVTLETAAKSPIPLHAGALRYFTEMAVTP</sequence>
<feature type="chain" id="PRO_5012804065" evidence="1">
    <location>
        <begin position="32"/>
        <end position="324"/>
    </location>
</feature>
<keyword evidence="2" id="KW-0675">Receptor</keyword>
<gene>
    <name evidence="2" type="ORF">KL86DPRO_20105</name>
</gene>
<dbReference type="PANTHER" id="PTHR42941:SF1">
    <property type="entry name" value="SLL1037 PROTEIN"/>
    <property type="match status" value="1"/>
</dbReference>
<feature type="signal peptide" evidence="1">
    <location>
        <begin position="1"/>
        <end position="31"/>
    </location>
</feature>
<name>A0A212JUY2_9DELT</name>
<dbReference type="Pfam" id="PF16868">
    <property type="entry name" value="NMT1_3"/>
    <property type="match status" value="1"/>
</dbReference>
<dbReference type="NCBIfam" id="TIGR02122">
    <property type="entry name" value="TRAP_TAXI"/>
    <property type="match status" value="1"/>
</dbReference>
<proteinExistence type="predicted"/>
<evidence type="ECO:0000256" key="1">
    <source>
        <dbReference type="SAM" id="SignalP"/>
    </source>
</evidence>
<dbReference type="CDD" id="cd13520">
    <property type="entry name" value="PBP2_TAXI_TRAP"/>
    <property type="match status" value="1"/>
</dbReference>
<dbReference type="Gene3D" id="3.40.190.10">
    <property type="entry name" value="Periplasmic binding protein-like II"/>
    <property type="match status" value="2"/>
</dbReference>
<keyword evidence="1" id="KW-0732">Signal</keyword>
<dbReference type="InterPro" id="IPR011852">
    <property type="entry name" value="TRAP_TAXI"/>
</dbReference>
<evidence type="ECO:0000313" key="2">
    <source>
        <dbReference type="EMBL" id="SBW03213.1"/>
    </source>
</evidence>
<reference evidence="2" key="1">
    <citation type="submission" date="2016-04" db="EMBL/GenBank/DDBJ databases">
        <authorList>
            <person name="Evans L.H."/>
            <person name="Alamgir A."/>
            <person name="Owens N."/>
            <person name="Weber N.D."/>
            <person name="Virtaneva K."/>
            <person name="Barbian K."/>
            <person name="Babar A."/>
            <person name="Rosenke K."/>
        </authorList>
    </citation>
    <scope>NUCLEOTIDE SEQUENCE</scope>
    <source>
        <strain evidence="2">86</strain>
    </source>
</reference>
<organism evidence="2">
    <name type="scientific">uncultured delta proteobacterium</name>
    <dbReference type="NCBI Taxonomy" id="34034"/>
    <lineage>
        <taxon>Bacteria</taxon>
        <taxon>Deltaproteobacteria</taxon>
        <taxon>environmental samples</taxon>
    </lineage>
</organism>
<dbReference type="SUPFAM" id="SSF53850">
    <property type="entry name" value="Periplasmic binding protein-like II"/>
    <property type="match status" value="1"/>
</dbReference>
<accession>A0A212JUY2</accession>
<dbReference type="EMBL" id="FLUQ01000002">
    <property type="protein sequence ID" value="SBW03213.1"/>
    <property type="molecule type" value="Genomic_DNA"/>
</dbReference>